<feature type="chain" id="PRO_5031078577" evidence="1">
    <location>
        <begin position="27"/>
        <end position="204"/>
    </location>
</feature>
<protein>
    <submittedName>
        <fullName evidence="3">Polyisoprenoid-binding protein</fullName>
    </submittedName>
</protein>
<evidence type="ECO:0000259" key="2">
    <source>
        <dbReference type="SMART" id="SM00867"/>
    </source>
</evidence>
<evidence type="ECO:0000256" key="1">
    <source>
        <dbReference type="SAM" id="SignalP"/>
    </source>
</evidence>
<feature type="signal peptide" evidence="1">
    <location>
        <begin position="1"/>
        <end position="26"/>
    </location>
</feature>
<dbReference type="Gene3D" id="2.40.128.110">
    <property type="entry name" value="Lipid/polyisoprenoid-binding, YceI-like"/>
    <property type="match status" value="1"/>
</dbReference>
<gene>
    <name evidence="3" type="ORF">HLH34_13810</name>
</gene>
<dbReference type="PANTHER" id="PTHR34406:SF1">
    <property type="entry name" value="PROTEIN YCEI"/>
    <property type="match status" value="1"/>
</dbReference>
<dbReference type="SMART" id="SM00867">
    <property type="entry name" value="YceI"/>
    <property type="match status" value="1"/>
</dbReference>
<reference evidence="3 4" key="1">
    <citation type="submission" date="2020-04" db="EMBL/GenBank/DDBJ databases">
        <title>Description of novel Gluconacetobacter.</title>
        <authorList>
            <person name="Sombolestani A."/>
        </authorList>
    </citation>
    <scope>NUCLEOTIDE SEQUENCE [LARGE SCALE GENOMIC DNA]</scope>
    <source>
        <strain evidence="3 4">LMG 21311</strain>
    </source>
</reference>
<dbReference type="PANTHER" id="PTHR34406">
    <property type="entry name" value="PROTEIN YCEI"/>
    <property type="match status" value="1"/>
</dbReference>
<dbReference type="InterPro" id="IPR007372">
    <property type="entry name" value="Lipid/polyisoprenoid-bd_YceI"/>
</dbReference>
<dbReference type="EMBL" id="JABEQF010000011">
    <property type="protein sequence ID" value="MBB2191023.1"/>
    <property type="molecule type" value="Genomic_DNA"/>
</dbReference>
<evidence type="ECO:0000313" key="3">
    <source>
        <dbReference type="EMBL" id="MBB2191023.1"/>
    </source>
</evidence>
<accession>A0A7W4PER3</accession>
<dbReference type="Pfam" id="PF04264">
    <property type="entry name" value="YceI"/>
    <property type="match status" value="1"/>
</dbReference>
<feature type="domain" description="Lipid/polyisoprenoid-binding YceI-like" evidence="2">
    <location>
        <begin position="37"/>
        <end position="201"/>
    </location>
</feature>
<dbReference type="AlphaFoldDB" id="A0A7W4PER3"/>
<keyword evidence="4" id="KW-1185">Reference proteome</keyword>
<name>A0A7W4PER3_9PROT</name>
<dbReference type="Proteomes" id="UP000555756">
    <property type="component" value="Unassembled WGS sequence"/>
</dbReference>
<dbReference type="SUPFAM" id="SSF101874">
    <property type="entry name" value="YceI-like"/>
    <property type="match status" value="1"/>
</dbReference>
<organism evidence="3 4">
    <name type="scientific">Gluconacetobacter azotocaptans</name>
    <dbReference type="NCBI Taxonomy" id="142834"/>
    <lineage>
        <taxon>Bacteria</taxon>
        <taxon>Pseudomonadati</taxon>
        <taxon>Pseudomonadota</taxon>
        <taxon>Alphaproteobacteria</taxon>
        <taxon>Acetobacterales</taxon>
        <taxon>Acetobacteraceae</taxon>
        <taxon>Gluconacetobacter</taxon>
    </lineage>
</organism>
<comment type="caution">
    <text evidence="3">The sequence shown here is derived from an EMBL/GenBank/DDBJ whole genome shotgun (WGS) entry which is preliminary data.</text>
</comment>
<sequence length="204" mass="21223">MRMKKTFPVGAAVVLGLVAILSGAQAATPPHDVQAGSYKVDAAHTQIIFSTLHFGFTLYSGIFSGVTGTLQLDPAHPTAARLDITVPVDSVTTTSAKLTGELKGTDWLDAGTYPTATFTSTNVTPTGLGSATIAGKLTLHGVTKPVVLHAHYVDAGVNPMDKAYTVGFQGTATIRRSDFGVKTYVPMIGDEVTLTIAGAFEKQG</sequence>
<keyword evidence="1" id="KW-0732">Signal</keyword>
<proteinExistence type="predicted"/>
<dbReference type="InterPro" id="IPR036761">
    <property type="entry name" value="TTHA0802/YceI-like_sf"/>
</dbReference>
<evidence type="ECO:0000313" key="4">
    <source>
        <dbReference type="Proteomes" id="UP000555756"/>
    </source>
</evidence>